<accession>A0A921ZUI5</accession>
<evidence type="ECO:0000256" key="2">
    <source>
        <dbReference type="SAM" id="Phobius"/>
    </source>
</evidence>
<evidence type="ECO:0008006" key="5">
    <source>
        <dbReference type="Google" id="ProtNLM"/>
    </source>
</evidence>
<name>A0A921ZUI5_MANSE</name>
<evidence type="ECO:0000313" key="4">
    <source>
        <dbReference type="Proteomes" id="UP000791440"/>
    </source>
</evidence>
<dbReference type="PANTHER" id="PTHR47412:SF1">
    <property type="entry name" value="FI01434P-RELATED"/>
    <property type="match status" value="1"/>
</dbReference>
<keyword evidence="4" id="KW-1185">Reference proteome</keyword>
<proteinExistence type="predicted"/>
<evidence type="ECO:0000256" key="1">
    <source>
        <dbReference type="SAM" id="MobiDB-lite"/>
    </source>
</evidence>
<feature type="transmembrane region" description="Helical" evidence="2">
    <location>
        <begin position="12"/>
        <end position="30"/>
    </location>
</feature>
<keyword evidence="2" id="KW-0812">Transmembrane</keyword>
<protein>
    <recommendedName>
        <fullName evidence="5">Transmembrane protein</fullName>
    </recommendedName>
</protein>
<dbReference type="Proteomes" id="UP000791440">
    <property type="component" value="Unassembled WGS sequence"/>
</dbReference>
<dbReference type="PANTHER" id="PTHR47412">
    <property type="entry name" value="FI01434P-RELATED"/>
    <property type="match status" value="1"/>
</dbReference>
<feature type="compositionally biased region" description="Low complexity" evidence="1">
    <location>
        <begin position="79"/>
        <end position="96"/>
    </location>
</feature>
<reference evidence="3" key="1">
    <citation type="journal article" date="2016" name="Insect Biochem. Mol. Biol.">
        <title>Multifaceted biological insights from a draft genome sequence of the tobacco hornworm moth, Manduca sexta.</title>
        <authorList>
            <person name="Kanost M.R."/>
            <person name="Arrese E.L."/>
            <person name="Cao X."/>
            <person name="Chen Y.R."/>
            <person name="Chellapilla S."/>
            <person name="Goldsmith M.R."/>
            <person name="Grosse-Wilde E."/>
            <person name="Heckel D.G."/>
            <person name="Herndon N."/>
            <person name="Jiang H."/>
            <person name="Papanicolaou A."/>
            <person name="Qu J."/>
            <person name="Soulages J.L."/>
            <person name="Vogel H."/>
            <person name="Walters J."/>
            <person name="Waterhouse R.M."/>
            <person name="Ahn S.J."/>
            <person name="Almeida F.C."/>
            <person name="An C."/>
            <person name="Aqrawi P."/>
            <person name="Bretschneider A."/>
            <person name="Bryant W.B."/>
            <person name="Bucks S."/>
            <person name="Chao H."/>
            <person name="Chevignon G."/>
            <person name="Christen J.M."/>
            <person name="Clarke D.F."/>
            <person name="Dittmer N.T."/>
            <person name="Ferguson L.C.F."/>
            <person name="Garavelou S."/>
            <person name="Gordon K.H.J."/>
            <person name="Gunaratna R.T."/>
            <person name="Han Y."/>
            <person name="Hauser F."/>
            <person name="He Y."/>
            <person name="Heidel-Fischer H."/>
            <person name="Hirsh A."/>
            <person name="Hu Y."/>
            <person name="Jiang H."/>
            <person name="Kalra D."/>
            <person name="Klinner C."/>
            <person name="Konig C."/>
            <person name="Kovar C."/>
            <person name="Kroll A.R."/>
            <person name="Kuwar S.S."/>
            <person name="Lee S.L."/>
            <person name="Lehman R."/>
            <person name="Li K."/>
            <person name="Li Z."/>
            <person name="Liang H."/>
            <person name="Lovelace S."/>
            <person name="Lu Z."/>
            <person name="Mansfield J.H."/>
            <person name="McCulloch K.J."/>
            <person name="Mathew T."/>
            <person name="Morton B."/>
            <person name="Muzny D.M."/>
            <person name="Neunemann D."/>
            <person name="Ongeri F."/>
            <person name="Pauchet Y."/>
            <person name="Pu L.L."/>
            <person name="Pyrousis I."/>
            <person name="Rao X.J."/>
            <person name="Redding A."/>
            <person name="Roesel C."/>
            <person name="Sanchez-Gracia A."/>
            <person name="Schaack S."/>
            <person name="Shukla A."/>
            <person name="Tetreau G."/>
            <person name="Wang Y."/>
            <person name="Xiong G.H."/>
            <person name="Traut W."/>
            <person name="Walsh T.K."/>
            <person name="Worley K.C."/>
            <person name="Wu D."/>
            <person name="Wu W."/>
            <person name="Wu Y.Q."/>
            <person name="Zhang X."/>
            <person name="Zou Z."/>
            <person name="Zucker H."/>
            <person name="Briscoe A.D."/>
            <person name="Burmester T."/>
            <person name="Clem R.J."/>
            <person name="Feyereisen R."/>
            <person name="Grimmelikhuijzen C.J.P."/>
            <person name="Hamodrakas S.J."/>
            <person name="Hansson B.S."/>
            <person name="Huguet E."/>
            <person name="Jermiin L.S."/>
            <person name="Lan Q."/>
            <person name="Lehman H.K."/>
            <person name="Lorenzen M."/>
            <person name="Merzendorfer H."/>
            <person name="Michalopoulos I."/>
            <person name="Morton D.B."/>
            <person name="Muthukrishnan S."/>
            <person name="Oakeshott J.G."/>
            <person name="Palmer W."/>
            <person name="Park Y."/>
            <person name="Passarelli A.L."/>
            <person name="Rozas J."/>
            <person name="Schwartz L.M."/>
            <person name="Smith W."/>
            <person name="Southgate A."/>
            <person name="Vilcinskas A."/>
            <person name="Vogt R."/>
            <person name="Wang P."/>
            <person name="Werren J."/>
            <person name="Yu X.Q."/>
            <person name="Zhou J.J."/>
            <person name="Brown S.J."/>
            <person name="Scherer S.E."/>
            <person name="Richards S."/>
            <person name="Blissard G.W."/>
        </authorList>
    </citation>
    <scope>NUCLEOTIDE SEQUENCE</scope>
</reference>
<feature type="region of interest" description="Disordered" evidence="1">
    <location>
        <begin position="65"/>
        <end position="97"/>
    </location>
</feature>
<dbReference type="AlphaFoldDB" id="A0A921ZUI5"/>
<comment type="caution">
    <text evidence="3">The sequence shown here is derived from an EMBL/GenBank/DDBJ whole genome shotgun (WGS) entry which is preliminary data.</text>
</comment>
<organism evidence="3 4">
    <name type="scientific">Manduca sexta</name>
    <name type="common">Tobacco hawkmoth</name>
    <name type="synonym">Tobacco hornworm</name>
    <dbReference type="NCBI Taxonomy" id="7130"/>
    <lineage>
        <taxon>Eukaryota</taxon>
        <taxon>Metazoa</taxon>
        <taxon>Ecdysozoa</taxon>
        <taxon>Arthropoda</taxon>
        <taxon>Hexapoda</taxon>
        <taxon>Insecta</taxon>
        <taxon>Pterygota</taxon>
        <taxon>Neoptera</taxon>
        <taxon>Endopterygota</taxon>
        <taxon>Lepidoptera</taxon>
        <taxon>Glossata</taxon>
        <taxon>Ditrysia</taxon>
        <taxon>Bombycoidea</taxon>
        <taxon>Sphingidae</taxon>
        <taxon>Sphinginae</taxon>
        <taxon>Sphingini</taxon>
        <taxon>Manduca</taxon>
    </lineage>
</organism>
<dbReference type="EMBL" id="JH669020">
    <property type="protein sequence ID" value="KAG6463691.1"/>
    <property type="molecule type" value="Genomic_DNA"/>
</dbReference>
<gene>
    <name evidence="3" type="ORF">O3G_MSEX014023</name>
</gene>
<evidence type="ECO:0000313" key="3">
    <source>
        <dbReference type="EMBL" id="KAG6463691.1"/>
    </source>
</evidence>
<reference evidence="3" key="2">
    <citation type="submission" date="2020-12" db="EMBL/GenBank/DDBJ databases">
        <authorList>
            <person name="Kanost M."/>
        </authorList>
    </citation>
    <scope>NUCLEOTIDE SEQUENCE</scope>
</reference>
<keyword evidence="2" id="KW-1133">Transmembrane helix</keyword>
<sequence>MLGNRRNLIFRVSIVINIAVLLYAAMHLSVNTAPGVEWIPITVDGSERSAELRYLGREDVRNDTEMRSVESSVRNLEESTSQKTTSTMPTTNKTASSTASMVDIEKKISAVPSDADITNETLDLDVVDENALSEATLTRLKCLLTCTDKDFASQTVQRGEFWVLKNYVRADHGTIQCHETITYTTHAGFEFLDNVLPLVER</sequence>
<keyword evidence="2" id="KW-0472">Membrane</keyword>